<evidence type="ECO:0000313" key="3">
    <source>
        <dbReference type="Proteomes" id="UP000663671"/>
    </source>
</evidence>
<dbReference type="Proteomes" id="UP000663671">
    <property type="component" value="Chromosome 4"/>
</dbReference>
<dbReference type="EMBL" id="CP069110">
    <property type="protein sequence ID" value="QSS60049.1"/>
    <property type="molecule type" value="Genomic_DNA"/>
</dbReference>
<sequence>MRFSEALVRAPSSTLQLNSETGQKSMEIMQSRTSYDVKKRGNGKSGRSSLKPPLESLESLLPSGFEKKRGMSDPSSMAKYGVRSATLNTPMDAPAGRGPRSKETNRGKKVGGAVEMPA</sequence>
<gene>
    <name evidence="2" type="ORF">I7I51_04845</name>
</gene>
<protein>
    <submittedName>
        <fullName evidence="2">Uncharacterized protein</fullName>
    </submittedName>
</protein>
<feature type="compositionally biased region" description="Polar residues" evidence="1">
    <location>
        <begin position="11"/>
        <end position="34"/>
    </location>
</feature>
<evidence type="ECO:0000313" key="2">
    <source>
        <dbReference type="EMBL" id="QSS60049.1"/>
    </source>
</evidence>
<reference evidence="2" key="1">
    <citation type="submission" date="2021-01" db="EMBL/GenBank/DDBJ databases">
        <title>Chromosome-level genome assembly of a human fungal pathogen reveals clustering of transcriptionally co-regulated genes.</title>
        <authorList>
            <person name="Voorhies M."/>
            <person name="Cohen S."/>
            <person name="Shea T.P."/>
            <person name="Petrus S."/>
            <person name="Munoz J.F."/>
            <person name="Poplawski S."/>
            <person name="Goldman W.E."/>
            <person name="Michael T."/>
            <person name="Cuomo C.A."/>
            <person name="Sil A."/>
            <person name="Beyhan S."/>
        </authorList>
    </citation>
    <scope>NUCLEOTIDE SEQUENCE</scope>
    <source>
        <strain evidence="2">WU24</strain>
    </source>
</reference>
<organism evidence="2 3">
    <name type="scientific">Ajellomyces capsulatus</name>
    <name type="common">Darling's disease fungus</name>
    <name type="synonym">Histoplasma capsulatum</name>
    <dbReference type="NCBI Taxonomy" id="5037"/>
    <lineage>
        <taxon>Eukaryota</taxon>
        <taxon>Fungi</taxon>
        <taxon>Dikarya</taxon>
        <taxon>Ascomycota</taxon>
        <taxon>Pezizomycotina</taxon>
        <taxon>Eurotiomycetes</taxon>
        <taxon>Eurotiomycetidae</taxon>
        <taxon>Onygenales</taxon>
        <taxon>Ajellomycetaceae</taxon>
        <taxon>Histoplasma</taxon>
    </lineage>
</organism>
<dbReference type="VEuPathDB" id="FungiDB:I7I51_04845"/>
<dbReference type="AlphaFoldDB" id="A0A8A1M1U9"/>
<proteinExistence type="predicted"/>
<evidence type="ECO:0000256" key="1">
    <source>
        <dbReference type="SAM" id="MobiDB-lite"/>
    </source>
</evidence>
<name>A0A8A1M1U9_AJECA</name>
<feature type="region of interest" description="Disordered" evidence="1">
    <location>
        <begin position="1"/>
        <end position="118"/>
    </location>
</feature>
<accession>A0A8A1M1U9</accession>
<feature type="compositionally biased region" description="Low complexity" evidence="1">
    <location>
        <begin position="48"/>
        <end position="63"/>
    </location>
</feature>